<dbReference type="GO" id="GO:0030313">
    <property type="term" value="C:cell envelope"/>
    <property type="evidence" value="ECO:0007669"/>
    <property type="project" value="UniProtKB-SubCell"/>
</dbReference>
<dbReference type="InterPro" id="IPR012286">
    <property type="entry name" value="Tetrahaem_cytochrome"/>
</dbReference>
<feature type="chain" id="PRO_5019123533" evidence="10">
    <location>
        <begin position="25"/>
        <end position="318"/>
    </location>
</feature>
<dbReference type="InterPro" id="IPR051829">
    <property type="entry name" value="Multiheme_Cytochr_ET"/>
</dbReference>
<feature type="domain" description="Tetrahaem cytochrome" evidence="11">
    <location>
        <begin position="96"/>
        <end position="182"/>
    </location>
</feature>
<keyword evidence="5" id="KW-0479">Metal-binding</keyword>
<comment type="subcellular location">
    <subcellularLocation>
        <location evidence="2">Cell envelope</location>
    </subcellularLocation>
</comment>
<evidence type="ECO:0000256" key="2">
    <source>
        <dbReference type="ARBA" id="ARBA00004196"/>
    </source>
</evidence>
<dbReference type="PANTHER" id="PTHR35038">
    <property type="entry name" value="DISSIMILATORY SULFITE REDUCTASE SIRA"/>
    <property type="match status" value="1"/>
</dbReference>
<evidence type="ECO:0000259" key="11">
    <source>
        <dbReference type="Pfam" id="PF14537"/>
    </source>
</evidence>
<dbReference type="Pfam" id="PF14537">
    <property type="entry name" value="Cytochrom_c3_2"/>
    <property type="match status" value="1"/>
</dbReference>
<feature type="transmembrane region" description="Helical" evidence="9">
    <location>
        <begin position="284"/>
        <end position="307"/>
    </location>
</feature>
<gene>
    <name evidence="12" type="ORF">BECKDK2373B_GA0170837_101444</name>
</gene>
<protein>
    <submittedName>
        <fullName evidence="12">Doubled CXXCH domain-containing protein</fullName>
    </submittedName>
</protein>
<dbReference type="Gene3D" id="1.10.1130.10">
    <property type="entry name" value="Flavocytochrome C3, Chain A"/>
    <property type="match status" value="1"/>
</dbReference>
<keyword evidence="6 10" id="KW-0732">Signal</keyword>
<keyword evidence="9" id="KW-1133">Transmembrane helix</keyword>
<evidence type="ECO:0000313" key="12">
    <source>
        <dbReference type="EMBL" id="VFJ46853.1"/>
    </source>
</evidence>
<accession>A0A450S4R8</accession>
<keyword evidence="9" id="KW-0812">Transmembrane</keyword>
<evidence type="ECO:0000256" key="4">
    <source>
        <dbReference type="ARBA" id="ARBA00022617"/>
    </source>
</evidence>
<evidence type="ECO:0000256" key="5">
    <source>
        <dbReference type="ARBA" id="ARBA00022723"/>
    </source>
</evidence>
<dbReference type="InterPro" id="IPR036280">
    <property type="entry name" value="Multihaem_cyt_sf"/>
</dbReference>
<keyword evidence="4" id="KW-0349">Heme</keyword>
<keyword evidence="9" id="KW-0472">Membrane</keyword>
<evidence type="ECO:0000256" key="10">
    <source>
        <dbReference type="SAM" id="SignalP"/>
    </source>
</evidence>
<sequence>MRMRIRVPVCLLALFVVAVARVFASDPVLPADSPAPPGSRPAPALAKTLQVSNCRICHQNPGMRPAFVGDDGLRHDLYVDQQRFEWSTHYIMAGTYYCTDCHPTGYQVYPHRERKPMGCIDCHDDALLKEKFLAIRASFQQSVHYDAEQVQFQCSSCHPAHYMRKGQRMTLREKNAMCIDCHGERYNPGGLTLLEQHQWHPRAQLHLERTACIACHTQPGEWEDPVTFKHRVLPKEQASRVCDDCHSPNGKLADYLIDIGENPLQLSNEQLADKFYVSGATRSYWLDTLGLGLLAAVAIGMFGHGLLRAVITLLGRKQ</sequence>
<evidence type="ECO:0000256" key="7">
    <source>
        <dbReference type="ARBA" id="ARBA00022982"/>
    </source>
</evidence>
<evidence type="ECO:0000256" key="8">
    <source>
        <dbReference type="ARBA" id="ARBA00023004"/>
    </source>
</evidence>
<keyword evidence="3" id="KW-0813">Transport</keyword>
<evidence type="ECO:0000256" key="6">
    <source>
        <dbReference type="ARBA" id="ARBA00022729"/>
    </source>
</evidence>
<feature type="signal peptide" evidence="10">
    <location>
        <begin position="1"/>
        <end position="24"/>
    </location>
</feature>
<organism evidence="12">
    <name type="scientific">Candidatus Kentrum sp. DK</name>
    <dbReference type="NCBI Taxonomy" id="2126562"/>
    <lineage>
        <taxon>Bacteria</taxon>
        <taxon>Pseudomonadati</taxon>
        <taxon>Pseudomonadota</taxon>
        <taxon>Gammaproteobacteria</taxon>
        <taxon>Candidatus Kentrum</taxon>
    </lineage>
</organism>
<proteinExistence type="predicted"/>
<keyword evidence="8" id="KW-0408">Iron</keyword>
<dbReference type="GO" id="GO:0046872">
    <property type="term" value="F:metal ion binding"/>
    <property type="evidence" value="ECO:0007669"/>
    <property type="project" value="UniProtKB-KW"/>
</dbReference>
<dbReference type="GO" id="GO:0016491">
    <property type="term" value="F:oxidoreductase activity"/>
    <property type="evidence" value="ECO:0007669"/>
    <property type="project" value="TreeGrafter"/>
</dbReference>
<dbReference type="PANTHER" id="PTHR35038:SF5">
    <property type="entry name" value="CYTOCHROME C-TYPE PROTEIN NRFB"/>
    <property type="match status" value="1"/>
</dbReference>
<evidence type="ECO:0000256" key="3">
    <source>
        <dbReference type="ARBA" id="ARBA00022448"/>
    </source>
</evidence>
<keyword evidence="7" id="KW-0249">Electron transport</keyword>
<reference evidence="12" key="1">
    <citation type="submission" date="2019-02" db="EMBL/GenBank/DDBJ databases">
        <authorList>
            <person name="Gruber-Vodicka R. H."/>
            <person name="Seah K. B. B."/>
        </authorList>
    </citation>
    <scope>NUCLEOTIDE SEQUENCE</scope>
    <source>
        <strain evidence="12">BECK_DK47</strain>
    </source>
</reference>
<evidence type="ECO:0000256" key="9">
    <source>
        <dbReference type="SAM" id="Phobius"/>
    </source>
</evidence>
<name>A0A450S4R8_9GAMM</name>
<comment type="cofactor">
    <cofactor evidence="1">
        <name>heme c</name>
        <dbReference type="ChEBI" id="CHEBI:61717"/>
    </cofactor>
</comment>
<evidence type="ECO:0000256" key="1">
    <source>
        <dbReference type="ARBA" id="ARBA00001926"/>
    </source>
</evidence>
<dbReference type="SUPFAM" id="SSF48695">
    <property type="entry name" value="Multiheme cytochromes"/>
    <property type="match status" value="1"/>
</dbReference>
<dbReference type="AlphaFoldDB" id="A0A450S4R8"/>
<dbReference type="EMBL" id="CAADEX010000014">
    <property type="protein sequence ID" value="VFJ46853.1"/>
    <property type="molecule type" value="Genomic_DNA"/>
</dbReference>